<evidence type="ECO:0000313" key="1">
    <source>
        <dbReference type="EMBL" id="EFC88211.1"/>
    </source>
</evidence>
<dbReference type="AlphaFoldDB" id="D2ZXM5"/>
<dbReference type="RefSeq" id="WP_003743181.1">
    <property type="nucleotide sequence ID" value="NZ_ACDX02000010.1"/>
</dbReference>
<reference evidence="1 2" key="1">
    <citation type="submission" date="2009-10" db="EMBL/GenBank/DDBJ databases">
        <authorList>
            <person name="Weinstock G."/>
            <person name="Sodergren E."/>
            <person name="Clifton S."/>
            <person name="Fulton L."/>
            <person name="Fulton B."/>
            <person name="Courtney L."/>
            <person name="Fronick C."/>
            <person name="Harrison M."/>
            <person name="Strong C."/>
            <person name="Farmer C."/>
            <person name="Delahaunty K."/>
            <person name="Markovic C."/>
            <person name="Hall O."/>
            <person name="Minx P."/>
            <person name="Tomlinson C."/>
            <person name="Mitreva M."/>
            <person name="Nelson J."/>
            <person name="Hou S."/>
            <person name="Wollam A."/>
            <person name="Pepin K.H."/>
            <person name="Johnson M."/>
            <person name="Bhonagiri V."/>
            <person name="Nash W.E."/>
            <person name="Warren W."/>
            <person name="Chinwalla A."/>
            <person name="Mardis E.R."/>
            <person name="Wilson R.K."/>
        </authorList>
    </citation>
    <scope>NUCLEOTIDE SEQUENCE [LARGE SCALE GENOMIC DNA]</scope>
    <source>
        <strain evidence="2">ATCC 25996 / DSM 4631 / NCTC 10774 / M26</strain>
    </source>
</reference>
<dbReference type="Proteomes" id="UP000003344">
    <property type="component" value="Unassembled WGS sequence"/>
</dbReference>
<name>D2ZXM5_NEIM2</name>
<protein>
    <submittedName>
        <fullName evidence="1">Uncharacterized protein</fullName>
    </submittedName>
</protein>
<organism evidence="1 2">
    <name type="scientific">Neisseria mucosa (strain ATCC 25996 / DSM 4631 / NCTC 10774 / M26)</name>
    <dbReference type="NCBI Taxonomy" id="546266"/>
    <lineage>
        <taxon>Bacteria</taxon>
        <taxon>Pseudomonadati</taxon>
        <taxon>Pseudomonadota</taxon>
        <taxon>Betaproteobacteria</taxon>
        <taxon>Neisseriales</taxon>
        <taxon>Neisseriaceae</taxon>
        <taxon>Neisseria</taxon>
    </lineage>
</organism>
<gene>
    <name evidence="1" type="ORF">NEIMUCOT_05380</name>
</gene>
<proteinExistence type="predicted"/>
<accession>D2ZXM5</accession>
<dbReference type="EMBL" id="ACDX02000010">
    <property type="protein sequence ID" value="EFC88211.1"/>
    <property type="molecule type" value="Genomic_DNA"/>
</dbReference>
<comment type="caution">
    <text evidence="1">The sequence shown here is derived from an EMBL/GenBank/DDBJ whole genome shotgun (WGS) entry which is preliminary data.</text>
</comment>
<evidence type="ECO:0000313" key="2">
    <source>
        <dbReference type="Proteomes" id="UP000003344"/>
    </source>
</evidence>
<sequence>MKPLLYKRIKICPACKQGYLYHSKPKYLHDEIILCDECDAVWLKGMNIFYGEYKKDFYSYVPFMESQGITGECIWEGELFDHPYYEDENSNDMD</sequence>